<evidence type="ECO:0000259" key="4">
    <source>
        <dbReference type="Pfam" id="PF02894"/>
    </source>
</evidence>
<dbReference type="InterPro" id="IPR036291">
    <property type="entry name" value="NAD(P)-bd_dom_sf"/>
</dbReference>
<accession>A0ABY5SHM6</accession>
<comment type="similarity">
    <text evidence="1">Belongs to the Gfo/Idh/MocA family.</text>
</comment>
<feature type="domain" description="Gfo/Idh/MocA-like oxidoreductase C-terminal" evidence="4">
    <location>
        <begin position="196"/>
        <end position="349"/>
    </location>
</feature>
<dbReference type="Pfam" id="PF01408">
    <property type="entry name" value="GFO_IDH_MocA"/>
    <property type="match status" value="1"/>
</dbReference>
<dbReference type="EMBL" id="CP091430">
    <property type="protein sequence ID" value="UVI33451.1"/>
    <property type="molecule type" value="Genomic_DNA"/>
</dbReference>
<feature type="domain" description="Gfo/Idh/MocA-like oxidoreductase N-terminal" evidence="3">
    <location>
        <begin position="7"/>
        <end position="126"/>
    </location>
</feature>
<evidence type="ECO:0000313" key="6">
    <source>
        <dbReference type="Proteomes" id="UP001057877"/>
    </source>
</evidence>
<evidence type="ECO:0000256" key="2">
    <source>
        <dbReference type="ARBA" id="ARBA00023002"/>
    </source>
</evidence>
<protein>
    <submittedName>
        <fullName evidence="5">Gfo/Idh/MocA family oxidoreductase</fullName>
    </submittedName>
</protein>
<keyword evidence="6" id="KW-1185">Reference proteome</keyword>
<dbReference type="InterPro" id="IPR050463">
    <property type="entry name" value="Gfo/Idh/MocA_oxidrdct_glycsds"/>
</dbReference>
<dbReference type="SUPFAM" id="SSF51735">
    <property type="entry name" value="NAD(P)-binding Rossmann-fold domains"/>
    <property type="match status" value="1"/>
</dbReference>
<dbReference type="Gene3D" id="3.40.50.720">
    <property type="entry name" value="NAD(P)-binding Rossmann-like Domain"/>
    <property type="match status" value="1"/>
</dbReference>
<proteinExistence type="inferred from homology"/>
<dbReference type="Proteomes" id="UP001057877">
    <property type="component" value="Chromosome"/>
</dbReference>
<dbReference type="PANTHER" id="PTHR43818:SF11">
    <property type="entry name" value="BCDNA.GH03377"/>
    <property type="match status" value="1"/>
</dbReference>
<dbReference type="Pfam" id="PF02894">
    <property type="entry name" value="GFO_IDH_MocA_C"/>
    <property type="match status" value="1"/>
</dbReference>
<reference evidence="5" key="1">
    <citation type="submission" date="2022-01" db="EMBL/GenBank/DDBJ databases">
        <title>Paenibacillus spongiae sp. nov., isolated from marine sponge.</title>
        <authorList>
            <person name="Li Z."/>
            <person name="Zhang M."/>
        </authorList>
    </citation>
    <scope>NUCLEOTIDE SEQUENCE</scope>
    <source>
        <strain evidence="5">PHS-Z3</strain>
    </source>
</reference>
<dbReference type="InterPro" id="IPR004104">
    <property type="entry name" value="Gfo/Idh/MocA-like_OxRdtase_C"/>
</dbReference>
<dbReference type="RefSeq" id="WP_258389504.1">
    <property type="nucleotide sequence ID" value="NZ_CP091430.1"/>
</dbReference>
<evidence type="ECO:0000256" key="1">
    <source>
        <dbReference type="ARBA" id="ARBA00010928"/>
    </source>
</evidence>
<gene>
    <name evidence="5" type="ORF">L1F29_17115</name>
</gene>
<organism evidence="5 6">
    <name type="scientific">Paenibacillus spongiae</name>
    <dbReference type="NCBI Taxonomy" id="2909671"/>
    <lineage>
        <taxon>Bacteria</taxon>
        <taxon>Bacillati</taxon>
        <taxon>Bacillota</taxon>
        <taxon>Bacilli</taxon>
        <taxon>Bacillales</taxon>
        <taxon>Paenibacillaceae</taxon>
        <taxon>Paenibacillus</taxon>
    </lineage>
</organism>
<evidence type="ECO:0000313" key="5">
    <source>
        <dbReference type="EMBL" id="UVI33451.1"/>
    </source>
</evidence>
<dbReference type="PANTHER" id="PTHR43818">
    <property type="entry name" value="BCDNA.GH03377"/>
    <property type="match status" value="1"/>
</dbReference>
<name>A0ABY5SHM6_9BACL</name>
<evidence type="ECO:0000259" key="3">
    <source>
        <dbReference type="Pfam" id="PF01408"/>
    </source>
</evidence>
<dbReference type="Gene3D" id="3.30.360.10">
    <property type="entry name" value="Dihydrodipicolinate Reductase, domain 2"/>
    <property type="match status" value="1"/>
</dbReference>
<keyword evidence="2" id="KW-0560">Oxidoreductase</keyword>
<dbReference type="InterPro" id="IPR000683">
    <property type="entry name" value="Gfo/Idh/MocA-like_OxRdtase_N"/>
</dbReference>
<dbReference type="SUPFAM" id="SSF55347">
    <property type="entry name" value="Glyceraldehyde-3-phosphate dehydrogenase-like, C-terminal domain"/>
    <property type="match status" value="1"/>
</dbReference>
<sequence length="356" mass="39558">MATQKKLKVGVLGCGVISQAAHLEACARANNVELYAICDVAQDLVGRMSSKYNPNRAYYHYDLMLADPNVEAVVIGIADQFHVPMAKKALLAGKHVLVEKPLGNTIEECEELEEIVRSTNLILQVGNMKRFDPGIAYARNFIQEEMGEMLALKAWYCDSTYRYIVTDNVMPIIVTSEAVKKPDGNPKLDKQRYYMMTHGSHLVDTARFLGGEIESVHAWHTQRFGAYNWLCTIEYVNGTVGQLDLTVAVRMDWHEGFQVYGEHGSVIAKTYNPWLFKASDVEVFSAKDGLYRKPLGADAHFYKLQLEGFADTILNGAQMLGATIHDGVQNMRTMVAIARSVEIGGKVQLSDVSGAV</sequence>